<comment type="subcellular location">
    <subcellularLocation>
        <location evidence="1 7">Endoplasmic reticulum membrane</location>
        <topology evidence="1 7">Multi-pass membrane protein</topology>
    </subcellularLocation>
</comment>
<evidence type="ECO:0000256" key="1">
    <source>
        <dbReference type="ARBA" id="ARBA00004477"/>
    </source>
</evidence>
<name>A0AA91Q4R9_CLALS</name>
<reference evidence="9 10" key="1">
    <citation type="submission" date="2017-04" db="EMBL/GenBank/DDBJ databases">
        <title>Draft genome of the yeast Clavispora lusitaniae type strain CBS 6936.</title>
        <authorList>
            <person name="Durrens P."/>
            <person name="Klopp C."/>
            <person name="Biteau N."/>
            <person name="Fitton-Ouhabi V."/>
            <person name="Dementhon K."/>
            <person name="Accoceberry I."/>
            <person name="Sherman D.J."/>
            <person name="Noel T."/>
        </authorList>
    </citation>
    <scope>NUCLEOTIDE SEQUENCE [LARGE SCALE GENOMIC DNA]</scope>
    <source>
        <strain evidence="9 10">CBS 6936</strain>
    </source>
</reference>
<comment type="similarity">
    <text evidence="2 7">Belongs to the derlin family.</text>
</comment>
<comment type="function">
    <text evidence="7">May be involved in the degradation of misfolded endoplasmic reticulum (ER) luminal proteins.</text>
</comment>
<dbReference type="GO" id="GO:0005789">
    <property type="term" value="C:endoplasmic reticulum membrane"/>
    <property type="evidence" value="ECO:0007669"/>
    <property type="project" value="UniProtKB-SubCell"/>
</dbReference>
<accession>A0AA91Q4R9</accession>
<evidence type="ECO:0000313" key="10">
    <source>
        <dbReference type="Proteomes" id="UP000195602"/>
    </source>
</evidence>
<evidence type="ECO:0000256" key="6">
    <source>
        <dbReference type="ARBA" id="ARBA00023136"/>
    </source>
</evidence>
<keyword evidence="5 7" id="KW-1133">Transmembrane helix</keyword>
<comment type="caution">
    <text evidence="9">The sequence shown here is derived from an EMBL/GenBank/DDBJ whole genome shotgun (WGS) entry which is preliminary data.</text>
</comment>
<protein>
    <recommendedName>
        <fullName evidence="7">Derlin</fullName>
    </recommendedName>
</protein>
<dbReference type="Proteomes" id="UP000195602">
    <property type="component" value="Unassembled WGS sequence"/>
</dbReference>
<dbReference type="InterPro" id="IPR007599">
    <property type="entry name" value="DER1"/>
</dbReference>
<evidence type="ECO:0000256" key="5">
    <source>
        <dbReference type="ARBA" id="ARBA00022989"/>
    </source>
</evidence>
<dbReference type="KEGG" id="clus:A9F13_01g07128"/>
<comment type="caution">
    <text evidence="7">Lacks conserved residue(s) required for the propagation of feature annotation.</text>
</comment>
<dbReference type="Pfam" id="PF04511">
    <property type="entry name" value="DER1"/>
    <property type="match status" value="1"/>
</dbReference>
<organism evidence="9 10">
    <name type="scientific">Clavispora lusitaniae</name>
    <name type="common">Candida lusitaniae</name>
    <dbReference type="NCBI Taxonomy" id="36911"/>
    <lineage>
        <taxon>Eukaryota</taxon>
        <taxon>Fungi</taxon>
        <taxon>Dikarya</taxon>
        <taxon>Ascomycota</taxon>
        <taxon>Saccharomycotina</taxon>
        <taxon>Pichiomycetes</taxon>
        <taxon>Metschnikowiaceae</taxon>
        <taxon>Clavispora</taxon>
    </lineage>
</organism>
<dbReference type="AlphaFoldDB" id="A0AA91Q4R9"/>
<keyword evidence="6 7" id="KW-0472">Membrane</keyword>
<feature type="region of interest" description="Disordered" evidence="8">
    <location>
        <begin position="287"/>
        <end position="320"/>
    </location>
</feature>
<evidence type="ECO:0000256" key="3">
    <source>
        <dbReference type="ARBA" id="ARBA00022692"/>
    </source>
</evidence>
<evidence type="ECO:0000256" key="2">
    <source>
        <dbReference type="ARBA" id="ARBA00008917"/>
    </source>
</evidence>
<evidence type="ECO:0000256" key="4">
    <source>
        <dbReference type="ARBA" id="ARBA00022824"/>
    </source>
</evidence>
<evidence type="ECO:0000313" key="9">
    <source>
        <dbReference type="EMBL" id="OVF11228.1"/>
    </source>
</evidence>
<dbReference type="EMBL" id="LYUB02000001">
    <property type="protein sequence ID" value="OVF11228.1"/>
    <property type="molecule type" value="Genomic_DNA"/>
</dbReference>
<sequence>MSTLSDHVQNIPPVTRFFTIVSLALSFGFSLDLFDAQWYLLHTLIEGYSHESWLQWITVRLIQTVPVIFAMFFVPQGLFMRQGPAVIMNIYFFYSYSSTLERGKFKSNFADYLWFVWVCGTLIVVTSFAVAYSGFYMGLESFMWHDVLLDCITFVYSRDNKGGIINFLGLVPVRCYYLPFFKLAVSCLSGKPALIQTLQGFLIGYLYLCFQSDTLPFYNLVPGCYGKYNPAALEGNRVGANVQIVQNEFPPAIFDLGYWKAPQWVYKLLRYPETGTVRKTAFSLSNAVKQPSNNPSKAKTTGYYSRTGPTFKGKGHRLGS</sequence>
<dbReference type="GO" id="GO:0006950">
    <property type="term" value="P:response to stress"/>
    <property type="evidence" value="ECO:0007669"/>
    <property type="project" value="UniProtKB-ARBA"/>
</dbReference>
<feature type="compositionally biased region" description="Polar residues" evidence="8">
    <location>
        <begin position="287"/>
        <end position="308"/>
    </location>
</feature>
<evidence type="ECO:0000256" key="8">
    <source>
        <dbReference type="SAM" id="MobiDB-lite"/>
    </source>
</evidence>
<keyword evidence="4 7" id="KW-0256">Endoplasmic reticulum</keyword>
<feature type="transmembrane region" description="Helical" evidence="7">
    <location>
        <begin position="112"/>
        <end position="135"/>
    </location>
</feature>
<keyword evidence="3 7" id="KW-0812">Transmembrane</keyword>
<feature type="transmembrane region" description="Helical" evidence="7">
    <location>
        <begin position="20"/>
        <end position="41"/>
    </location>
</feature>
<evidence type="ECO:0000256" key="7">
    <source>
        <dbReference type="RuleBase" id="RU363059"/>
    </source>
</evidence>
<gene>
    <name evidence="9" type="ORF">A9F13_01g07128</name>
</gene>
<dbReference type="PANTHER" id="PTHR11009">
    <property type="entry name" value="DER1-LIKE PROTEIN, DERLIN"/>
    <property type="match status" value="1"/>
</dbReference>
<proteinExistence type="inferred from homology"/>